<dbReference type="GO" id="GO:0004590">
    <property type="term" value="F:orotidine-5'-phosphate decarboxylase activity"/>
    <property type="evidence" value="ECO:0007669"/>
    <property type="project" value="UniProtKB-UniRule"/>
</dbReference>
<comment type="catalytic activity">
    <reaction evidence="6">
        <text>orotidine 5'-phosphate + H(+) = UMP + CO2</text>
        <dbReference type="Rhea" id="RHEA:11596"/>
        <dbReference type="ChEBI" id="CHEBI:15378"/>
        <dbReference type="ChEBI" id="CHEBI:16526"/>
        <dbReference type="ChEBI" id="CHEBI:57538"/>
        <dbReference type="ChEBI" id="CHEBI:57865"/>
        <dbReference type="EC" id="4.1.1.23"/>
    </reaction>
</comment>
<accession>A0A1F5ZLP9</accession>
<feature type="domain" description="Orotidine 5'-phosphate decarboxylase" evidence="8">
    <location>
        <begin position="17"/>
        <end position="258"/>
    </location>
</feature>
<evidence type="ECO:0000256" key="5">
    <source>
        <dbReference type="ARBA" id="ARBA00023239"/>
    </source>
</evidence>
<dbReference type="SUPFAM" id="SSF51366">
    <property type="entry name" value="Ribulose-phoshate binding barrel"/>
    <property type="match status" value="1"/>
</dbReference>
<dbReference type="Proteomes" id="UP000177383">
    <property type="component" value="Unassembled WGS sequence"/>
</dbReference>
<dbReference type="InterPro" id="IPR011060">
    <property type="entry name" value="RibuloseP-bd_barrel"/>
</dbReference>
<dbReference type="PANTHER" id="PTHR43375">
    <property type="entry name" value="OROTIDINE 5'-PHOSPHATE DECARBOXYLASE"/>
    <property type="match status" value="1"/>
</dbReference>
<dbReference type="NCBIfam" id="TIGR02127">
    <property type="entry name" value="pyrF_sub2"/>
    <property type="match status" value="1"/>
</dbReference>
<dbReference type="Pfam" id="PF00215">
    <property type="entry name" value="OMPdecase"/>
    <property type="match status" value="1"/>
</dbReference>
<keyword evidence="3" id="KW-0210">Decarboxylase</keyword>
<dbReference type="GO" id="GO:0044205">
    <property type="term" value="P:'de novo' UMP biosynthetic process"/>
    <property type="evidence" value="ECO:0007669"/>
    <property type="project" value="UniProtKB-UniPathway"/>
</dbReference>
<sequence length="275" mass="30648">MTFKDKLKAIVKKNNSLVCVGLDSQLDKIPAHIRKLKNPIFDFNKAIIDATYNLVCTYKPNAAFYEAEGLHGIEQLKMTCDYLHEKYPTIPIIFDAKRADIGNTNKGYARFAFDYLGADAITLQPYFGIETLKSFLDRTDKSTFILVRTSNPGAGELQDLIVEGKPLYQVVAEHVAQKWNYNGNCFTVVGAPYPHELDIVRHIIGDGFPILIPGIGIQGGNVEITVKAGVDKDGQNAIINSSRGIIFASSGEDFAQRAREEAEKLRTEINKYRTK</sequence>
<evidence type="ECO:0000256" key="7">
    <source>
        <dbReference type="NCBIfam" id="TIGR02127"/>
    </source>
</evidence>
<dbReference type="AlphaFoldDB" id="A0A1F5ZLP9"/>
<dbReference type="GO" id="GO:0006207">
    <property type="term" value="P:'de novo' pyrimidine nucleobase biosynthetic process"/>
    <property type="evidence" value="ECO:0007669"/>
    <property type="project" value="InterPro"/>
</dbReference>
<dbReference type="Gene3D" id="3.20.20.70">
    <property type="entry name" value="Aldolase class I"/>
    <property type="match status" value="1"/>
</dbReference>
<evidence type="ECO:0000256" key="3">
    <source>
        <dbReference type="ARBA" id="ARBA00022793"/>
    </source>
</evidence>
<evidence type="ECO:0000256" key="2">
    <source>
        <dbReference type="ARBA" id="ARBA00008847"/>
    </source>
</evidence>
<evidence type="ECO:0000256" key="1">
    <source>
        <dbReference type="ARBA" id="ARBA00004861"/>
    </source>
</evidence>
<dbReference type="InterPro" id="IPR013785">
    <property type="entry name" value="Aldolase_TIM"/>
</dbReference>
<keyword evidence="5" id="KW-0456">Lyase</keyword>
<comment type="caution">
    <text evidence="9">The sequence shown here is derived from an EMBL/GenBank/DDBJ whole genome shotgun (WGS) entry which is preliminary data.</text>
</comment>
<gene>
    <name evidence="9" type="ORF">A2773_00255</name>
</gene>
<name>A0A1F5ZLP9_9BACT</name>
<dbReference type="STRING" id="1798375.A2773_00255"/>
<dbReference type="CDD" id="cd04725">
    <property type="entry name" value="OMP_decarboxylase_like"/>
    <property type="match status" value="1"/>
</dbReference>
<evidence type="ECO:0000313" key="10">
    <source>
        <dbReference type="Proteomes" id="UP000177383"/>
    </source>
</evidence>
<proteinExistence type="inferred from homology"/>
<dbReference type="EC" id="4.1.1.23" evidence="7"/>
<dbReference type="EMBL" id="MFJE01000063">
    <property type="protein sequence ID" value="OGG13027.1"/>
    <property type="molecule type" value="Genomic_DNA"/>
</dbReference>
<comment type="pathway">
    <text evidence="1">Pyrimidine metabolism; UMP biosynthesis via de novo pathway; UMP from orotate: step 2/2.</text>
</comment>
<protein>
    <recommendedName>
        <fullName evidence="7">Orotidine-5'-phosphate decarboxylase</fullName>
        <ecNumber evidence="7">4.1.1.23</ecNumber>
    </recommendedName>
</protein>
<dbReference type="PROSITE" id="PS00156">
    <property type="entry name" value="OMPDECASE"/>
    <property type="match status" value="1"/>
</dbReference>
<dbReference type="InterPro" id="IPR011995">
    <property type="entry name" value="OMPdecase_type-2"/>
</dbReference>
<dbReference type="PANTHER" id="PTHR43375:SF1">
    <property type="entry name" value="OROTIDINE 5'-PHOSPHATE DECARBOXYLASE"/>
    <property type="match status" value="1"/>
</dbReference>
<keyword evidence="4" id="KW-0665">Pyrimidine biosynthesis</keyword>
<evidence type="ECO:0000313" key="9">
    <source>
        <dbReference type="EMBL" id="OGG13027.1"/>
    </source>
</evidence>
<dbReference type="InterPro" id="IPR018089">
    <property type="entry name" value="OMPdecase_AS"/>
</dbReference>
<evidence type="ECO:0000259" key="8">
    <source>
        <dbReference type="SMART" id="SM00934"/>
    </source>
</evidence>
<dbReference type="UniPathway" id="UPA00070">
    <property type="reaction ID" value="UER00120"/>
</dbReference>
<evidence type="ECO:0000256" key="6">
    <source>
        <dbReference type="ARBA" id="ARBA00049157"/>
    </source>
</evidence>
<comment type="similarity">
    <text evidence="2">Belongs to the OMP decarboxylase family. Type 2 subfamily.</text>
</comment>
<dbReference type="InterPro" id="IPR001754">
    <property type="entry name" value="OMPdeCOase_dom"/>
</dbReference>
<dbReference type="SMART" id="SM00934">
    <property type="entry name" value="OMPdecase"/>
    <property type="match status" value="1"/>
</dbReference>
<organism evidence="9 10">
    <name type="scientific">Candidatus Gottesmanbacteria bacterium RIFCSPHIGHO2_01_FULL_39_10</name>
    <dbReference type="NCBI Taxonomy" id="1798375"/>
    <lineage>
        <taxon>Bacteria</taxon>
        <taxon>Candidatus Gottesmaniibacteriota</taxon>
    </lineage>
</organism>
<reference evidence="9 10" key="1">
    <citation type="journal article" date="2016" name="Nat. Commun.">
        <title>Thousands of microbial genomes shed light on interconnected biogeochemical processes in an aquifer system.</title>
        <authorList>
            <person name="Anantharaman K."/>
            <person name="Brown C.T."/>
            <person name="Hug L.A."/>
            <person name="Sharon I."/>
            <person name="Castelle C.J."/>
            <person name="Probst A.J."/>
            <person name="Thomas B.C."/>
            <person name="Singh A."/>
            <person name="Wilkins M.J."/>
            <person name="Karaoz U."/>
            <person name="Brodie E.L."/>
            <person name="Williams K.H."/>
            <person name="Hubbard S.S."/>
            <person name="Banfield J.F."/>
        </authorList>
    </citation>
    <scope>NUCLEOTIDE SEQUENCE [LARGE SCALE GENOMIC DNA]</scope>
</reference>
<evidence type="ECO:0000256" key="4">
    <source>
        <dbReference type="ARBA" id="ARBA00022975"/>
    </source>
</evidence>